<dbReference type="RefSeq" id="WP_168719587.1">
    <property type="nucleotide sequence ID" value="NZ_CP042909.1"/>
</dbReference>
<gene>
    <name evidence="2" type="ORF">FVE67_05225</name>
</gene>
<proteinExistence type="predicted"/>
<protein>
    <submittedName>
        <fullName evidence="2">Uncharacterized protein</fullName>
    </submittedName>
</protein>
<dbReference type="Proteomes" id="UP000501253">
    <property type="component" value="Chromosome"/>
</dbReference>
<accession>A0A6H1WSV9</accession>
<dbReference type="Pfam" id="PF20482">
    <property type="entry name" value="DUF6722"/>
    <property type="match status" value="1"/>
</dbReference>
<dbReference type="InterPro" id="IPR046568">
    <property type="entry name" value="DUF6722"/>
</dbReference>
<dbReference type="EMBL" id="CP042909">
    <property type="protein sequence ID" value="QJA06239.1"/>
    <property type="molecule type" value="Genomic_DNA"/>
</dbReference>
<keyword evidence="1" id="KW-0472">Membrane</keyword>
<keyword evidence="3" id="KW-1185">Reference proteome</keyword>
<keyword evidence="1" id="KW-1133">Transmembrane helix</keyword>
<evidence type="ECO:0000256" key="1">
    <source>
        <dbReference type="SAM" id="Phobius"/>
    </source>
</evidence>
<dbReference type="KEGG" id="tmai:FVE67_05225"/>
<keyword evidence="1" id="KW-0812">Transmembrane</keyword>
<organism evidence="2 3">
    <name type="scientific">Thermosulfurimonas marina</name>
    <dbReference type="NCBI Taxonomy" id="2047767"/>
    <lineage>
        <taxon>Bacteria</taxon>
        <taxon>Pseudomonadati</taxon>
        <taxon>Thermodesulfobacteriota</taxon>
        <taxon>Thermodesulfobacteria</taxon>
        <taxon>Thermodesulfobacteriales</taxon>
        <taxon>Thermodesulfobacteriaceae</taxon>
        <taxon>Thermosulfurimonas</taxon>
    </lineage>
</organism>
<evidence type="ECO:0000313" key="2">
    <source>
        <dbReference type="EMBL" id="QJA06239.1"/>
    </source>
</evidence>
<sequence length="63" mass="6961">MTSFQEKRKEAARVFFDVSKYSFGAGVIGAVLSEQLTIELLGFILAVGLVAFFLGWLIYPEEG</sequence>
<dbReference type="AlphaFoldDB" id="A0A6H1WSV9"/>
<name>A0A6H1WSV9_9BACT</name>
<evidence type="ECO:0000313" key="3">
    <source>
        <dbReference type="Proteomes" id="UP000501253"/>
    </source>
</evidence>
<feature type="transmembrane region" description="Helical" evidence="1">
    <location>
        <begin position="38"/>
        <end position="59"/>
    </location>
</feature>
<reference evidence="2 3" key="1">
    <citation type="submission" date="2019-08" db="EMBL/GenBank/DDBJ databases">
        <title>Complete genome sequence of Thermosulfurimonas marina SU872T, an anaerobic thermophilic chemolithoautotrophic bacterium isolated from a shallow marine hydrothermal vent.</title>
        <authorList>
            <person name="Allioux M."/>
            <person name="Jebbar M."/>
            <person name="Slobodkina G."/>
            <person name="Slobodkin A."/>
            <person name="Moalic Y."/>
            <person name="Frolova A."/>
            <person name="Shao Z."/>
            <person name="Alain K."/>
        </authorList>
    </citation>
    <scope>NUCLEOTIDE SEQUENCE [LARGE SCALE GENOMIC DNA]</scope>
    <source>
        <strain evidence="2 3">SU872</strain>
    </source>
</reference>